<feature type="domain" description="Extensin-like C-terminal" evidence="1">
    <location>
        <begin position="78"/>
        <end position="254"/>
    </location>
</feature>
<accession>A0A395LLK2</accession>
<dbReference type="OrthoDB" id="9809788at2"/>
<sequence length="254" mass="27980">MAEKSRLRPLVRILRPFARLSSDRLVLTLLLLLALLVGGRAWLAENPGNNPWAPLDLREEPGWATKSKVAALRDDPAQCRAVLERSEVAFTALDPVGEAPCLRENRTRLDDFPYAGQRPDTTCAMAAAIEIWRRDSMQPAAQAIFGQDVAAIEHFGTFSCRRLYGRDEGPWSEHATANAIDIAAFVLEDGTRISVVNHWDAGDGPGDDRSRFLHRVRDGACGTFGTVLSPDYNAAHRDHFHLDQAGRGLGGVCR</sequence>
<gene>
    <name evidence="2" type="ORF">DL238_10045</name>
</gene>
<protein>
    <submittedName>
        <fullName evidence="2">Extensin</fullName>
    </submittedName>
</protein>
<dbReference type="Proteomes" id="UP000254101">
    <property type="component" value="Unassembled WGS sequence"/>
</dbReference>
<evidence type="ECO:0000259" key="1">
    <source>
        <dbReference type="Pfam" id="PF06904"/>
    </source>
</evidence>
<proteinExistence type="predicted"/>
<name>A0A395LLK2_9SPHN</name>
<dbReference type="Pfam" id="PF06904">
    <property type="entry name" value="Extensin-like_C"/>
    <property type="match status" value="1"/>
</dbReference>
<dbReference type="EMBL" id="QRBB01000001">
    <property type="protein sequence ID" value="RDS77903.1"/>
    <property type="molecule type" value="Genomic_DNA"/>
</dbReference>
<dbReference type="InterPro" id="IPR009683">
    <property type="entry name" value="Extensin-like_C"/>
</dbReference>
<evidence type="ECO:0000313" key="2">
    <source>
        <dbReference type="EMBL" id="RDS77903.1"/>
    </source>
</evidence>
<reference evidence="2 3" key="1">
    <citation type="submission" date="2018-07" db="EMBL/GenBank/DDBJ databases">
        <title>Erythrobacter nanhaiensis sp. nov., a novel member of the genus Erythrobacter isolated from the South China Sea.</title>
        <authorList>
            <person name="Chen X."/>
            <person name="Liu J."/>
        </authorList>
    </citation>
    <scope>NUCLEOTIDE SEQUENCE [LARGE SCALE GENOMIC DNA]</scope>
    <source>
        <strain evidence="2 3">S-5</strain>
    </source>
</reference>
<comment type="caution">
    <text evidence="2">The sequence shown here is derived from an EMBL/GenBank/DDBJ whole genome shotgun (WGS) entry which is preliminary data.</text>
</comment>
<organism evidence="2 3">
    <name type="scientific">Alteriqipengyuania lutimaris</name>
    <dbReference type="NCBI Taxonomy" id="1538146"/>
    <lineage>
        <taxon>Bacteria</taxon>
        <taxon>Pseudomonadati</taxon>
        <taxon>Pseudomonadota</taxon>
        <taxon>Alphaproteobacteria</taxon>
        <taxon>Sphingomonadales</taxon>
        <taxon>Erythrobacteraceae</taxon>
        <taxon>Alteriqipengyuania</taxon>
    </lineage>
</organism>
<evidence type="ECO:0000313" key="3">
    <source>
        <dbReference type="Proteomes" id="UP000254101"/>
    </source>
</evidence>
<dbReference type="RefSeq" id="WP_115492132.1">
    <property type="nucleotide sequence ID" value="NZ_JACHWW010000001.1"/>
</dbReference>
<keyword evidence="3" id="KW-1185">Reference proteome</keyword>
<dbReference type="AlphaFoldDB" id="A0A395LLK2"/>